<name>A0A9P3G1P3_9APHY</name>
<sequence>MAFTVLSSPTTPSARHGYDQTWAHIPSNSSPLASSEAGSSPTQSPSLHASERRRAQYKSFGGDADSPTASRRRPSRRIATGTIPFSLSPNAVAGPSQEPTRTTMLRERFKARCIERANEERRRRINGKRTDIDLSSDGADEFMDDEDDEEAVLDDPFFQRIMANLKSKEKYSYRVSYAHDVGESFDPDMENMDEWLNDGSEEVHAGRLPDEEELDDEILAQLAAERDLLDGLNMDEVFSYSDVEDYPTQDEDVEMD</sequence>
<evidence type="ECO:0000256" key="1">
    <source>
        <dbReference type="SAM" id="MobiDB-lite"/>
    </source>
</evidence>
<dbReference type="EMBL" id="BPQB01000004">
    <property type="protein sequence ID" value="GJE86633.1"/>
    <property type="molecule type" value="Genomic_DNA"/>
</dbReference>
<accession>A0A9P3G1P3</accession>
<protein>
    <submittedName>
        <fullName evidence="2">Uncharacterized protein</fullName>
    </submittedName>
</protein>
<feature type="region of interest" description="Disordered" evidence="1">
    <location>
        <begin position="1"/>
        <end position="101"/>
    </location>
</feature>
<keyword evidence="3" id="KW-1185">Reference proteome</keyword>
<dbReference type="AlphaFoldDB" id="A0A9P3G1P3"/>
<evidence type="ECO:0000313" key="3">
    <source>
        <dbReference type="Proteomes" id="UP000703269"/>
    </source>
</evidence>
<organism evidence="2 3">
    <name type="scientific">Phanerochaete sordida</name>
    <dbReference type="NCBI Taxonomy" id="48140"/>
    <lineage>
        <taxon>Eukaryota</taxon>
        <taxon>Fungi</taxon>
        <taxon>Dikarya</taxon>
        <taxon>Basidiomycota</taxon>
        <taxon>Agaricomycotina</taxon>
        <taxon>Agaricomycetes</taxon>
        <taxon>Polyporales</taxon>
        <taxon>Phanerochaetaceae</taxon>
        <taxon>Phanerochaete</taxon>
    </lineage>
</organism>
<evidence type="ECO:0000313" key="2">
    <source>
        <dbReference type="EMBL" id="GJE86633.1"/>
    </source>
</evidence>
<dbReference type="Proteomes" id="UP000703269">
    <property type="component" value="Unassembled WGS sequence"/>
</dbReference>
<feature type="compositionally biased region" description="Polar residues" evidence="1">
    <location>
        <begin position="1"/>
        <end position="13"/>
    </location>
</feature>
<dbReference type="OrthoDB" id="3268127at2759"/>
<proteinExistence type="predicted"/>
<reference evidence="2 3" key="1">
    <citation type="submission" date="2021-08" db="EMBL/GenBank/DDBJ databases">
        <title>Draft Genome Sequence of Phanerochaete sordida strain YK-624.</title>
        <authorList>
            <person name="Mori T."/>
            <person name="Dohra H."/>
            <person name="Suzuki T."/>
            <person name="Kawagishi H."/>
            <person name="Hirai H."/>
        </authorList>
    </citation>
    <scope>NUCLEOTIDE SEQUENCE [LARGE SCALE GENOMIC DNA]</scope>
    <source>
        <strain evidence="2 3">YK-624</strain>
    </source>
</reference>
<gene>
    <name evidence="2" type="ORF">PsYK624_027130</name>
</gene>
<comment type="caution">
    <text evidence="2">The sequence shown here is derived from an EMBL/GenBank/DDBJ whole genome shotgun (WGS) entry which is preliminary data.</text>
</comment>
<feature type="compositionally biased region" description="Low complexity" evidence="1">
    <location>
        <begin position="26"/>
        <end position="41"/>
    </location>
</feature>